<feature type="transmembrane region" description="Helical" evidence="9">
    <location>
        <begin position="201"/>
        <end position="221"/>
    </location>
</feature>
<feature type="transmembrane region" description="Helical" evidence="9">
    <location>
        <begin position="269"/>
        <end position="294"/>
    </location>
</feature>
<dbReference type="Proteomes" id="UP001340816">
    <property type="component" value="Chromosome"/>
</dbReference>
<feature type="transmembrane region" description="Helical" evidence="9">
    <location>
        <begin position="51"/>
        <end position="69"/>
    </location>
</feature>
<feature type="transmembrane region" description="Helical" evidence="9">
    <location>
        <begin position="359"/>
        <end position="385"/>
    </location>
</feature>
<evidence type="ECO:0000256" key="4">
    <source>
        <dbReference type="ARBA" id="ARBA00022692"/>
    </source>
</evidence>
<evidence type="ECO:0000313" key="12">
    <source>
        <dbReference type="Proteomes" id="UP001340816"/>
    </source>
</evidence>
<evidence type="ECO:0000313" key="11">
    <source>
        <dbReference type="EMBL" id="WSD19579.1"/>
    </source>
</evidence>
<dbReference type="Gene3D" id="1.20.1250.20">
    <property type="entry name" value="MFS general substrate transporter like domains"/>
    <property type="match status" value="1"/>
</dbReference>
<evidence type="ECO:0000256" key="5">
    <source>
        <dbReference type="ARBA" id="ARBA00022989"/>
    </source>
</evidence>
<name>A0ABZ1HR39_STRPH</name>
<dbReference type="Pfam" id="PF07690">
    <property type="entry name" value="MFS_1"/>
    <property type="match status" value="1"/>
</dbReference>
<dbReference type="InterPro" id="IPR011701">
    <property type="entry name" value="MFS"/>
</dbReference>
<feature type="transmembrane region" description="Helical" evidence="9">
    <location>
        <begin position="406"/>
        <end position="424"/>
    </location>
</feature>
<dbReference type="PANTHER" id="PTHR42718">
    <property type="entry name" value="MAJOR FACILITATOR SUPERFAMILY MULTIDRUG TRANSPORTER MFSC"/>
    <property type="match status" value="1"/>
</dbReference>
<keyword evidence="12" id="KW-1185">Reference proteome</keyword>
<dbReference type="InterPro" id="IPR020846">
    <property type="entry name" value="MFS_dom"/>
</dbReference>
<feature type="compositionally biased region" description="Acidic residues" evidence="8">
    <location>
        <begin position="507"/>
        <end position="519"/>
    </location>
</feature>
<dbReference type="CDD" id="cd17321">
    <property type="entry name" value="MFS_MMR_MDR_like"/>
    <property type="match status" value="1"/>
</dbReference>
<dbReference type="PANTHER" id="PTHR42718:SF47">
    <property type="entry name" value="METHYL VIOLOGEN RESISTANCE PROTEIN SMVA"/>
    <property type="match status" value="1"/>
</dbReference>
<feature type="transmembrane region" description="Helical" evidence="9">
    <location>
        <begin position="306"/>
        <end position="328"/>
    </location>
</feature>
<feature type="transmembrane region" description="Helical" evidence="9">
    <location>
        <begin position="81"/>
        <end position="100"/>
    </location>
</feature>
<evidence type="ECO:0000259" key="10">
    <source>
        <dbReference type="PROSITE" id="PS50850"/>
    </source>
</evidence>
<gene>
    <name evidence="11" type="ORF">OHB35_43615</name>
</gene>
<keyword evidence="7" id="KW-0046">Antibiotic resistance</keyword>
<feature type="region of interest" description="Disordered" evidence="8">
    <location>
        <begin position="504"/>
        <end position="556"/>
    </location>
</feature>
<sequence>MESSPAVGSFQKAATLAIACLAVLLLTVDLTVLHLAVPALVTDLGPSGTQILWIADIYGFVVAGLLITMGSIGDRIGRKRLLLLGTGAFAVASVLSAYAPSAELLIVARTLLGVAGAAIMPSTLSIIRNVFTDPKQRTAAIGVWSGVSASGFVVGPIVGGLLLDSFWWGSVFLINLPILLAIGVAGFLILPESRDPSPGRLDPLSVVLSVGGLIAVVYAIKEAAKDGVAQVGVGVTALVGVVALTVFVKRQTRLSHPLIDVRLFRRIAFSGAISTNMFAMFAMVAQSLIFAQYFQSVLGWSPLKAGLAGLPGAAGATLGGVLAAPLITAIGRARVVFLGMGLAAVGISCYTMAGLTLNYPVFVLAMVPAGLGFGMAFTVTGDTVLATVPKERAGSGAAISETSMEVGGALGIAVLGSVLNAAYARGLDLPSGVPADAVPAVEESISTAVLTSASLPPEVADQVLEAARRSFIDAFHATALVAAGVIACVAVFALVALRNVPKVIAEPSDDDPTGSDDADGPNGSDGTAEPDGSGGQTAKDGAGVAGVANSSGKAAT</sequence>
<feature type="transmembrane region" description="Helical" evidence="9">
    <location>
        <begin position="106"/>
        <end position="127"/>
    </location>
</feature>
<accession>A0ABZ1HR39</accession>
<feature type="transmembrane region" description="Helical" evidence="9">
    <location>
        <begin position="165"/>
        <end position="189"/>
    </location>
</feature>
<evidence type="ECO:0000256" key="6">
    <source>
        <dbReference type="ARBA" id="ARBA00023136"/>
    </source>
</evidence>
<dbReference type="SUPFAM" id="SSF103473">
    <property type="entry name" value="MFS general substrate transporter"/>
    <property type="match status" value="1"/>
</dbReference>
<feature type="transmembrane region" description="Helical" evidence="9">
    <location>
        <begin position="227"/>
        <end position="248"/>
    </location>
</feature>
<evidence type="ECO:0000256" key="7">
    <source>
        <dbReference type="ARBA" id="ARBA00023251"/>
    </source>
</evidence>
<dbReference type="EMBL" id="CP109135">
    <property type="protein sequence ID" value="WSD19579.1"/>
    <property type="molecule type" value="Genomic_DNA"/>
</dbReference>
<keyword evidence="3" id="KW-1003">Cell membrane</keyword>
<evidence type="ECO:0000256" key="9">
    <source>
        <dbReference type="SAM" id="Phobius"/>
    </source>
</evidence>
<dbReference type="PROSITE" id="PS50850">
    <property type="entry name" value="MFS"/>
    <property type="match status" value="1"/>
</dbReference>
<organism evidence="11 12">
    <name type="scientific">Streptomyces phaeochromogenes</name>
    <dbReference type="NCBI Taxonomy" id="1923"/>
    <lineage>
        <taxon>Bacteria</taxon>
        <taxon>Bacillati</taxon>
        <taxon>Actinomycetota</taxon>
        <taxon>Actinomycetes</taxon>
        <taxon>Kitasatosporales</taxon>
        <taxon>Streptomycetaceae</taxon>
        <taxon>Streptomyces</taxon>
        <taxon>Streptomyces phaeochromogenes group</taxon>
    </lineage>
</organism>
<proteinExistence type="predicted"/>
<feature type="domain" description="Major facilitator superfamily (MFS) profile" evidence="10">
    <location>
        <begin position="15"/>
        <end position="502"/>
    </location>
</feature>
<dbReference type="RefSeq" id="WP_326761566.1">
    <property type="nucleotide sequence ID" value="NZ_CP109135.1"/>
</dbReference>
<feature type="transmembrane region" description="Helical" evidence="9">
    <location>
        <begin position="139"/>
        <end position="159"/>
    </location>
</feature>
<evidence type="ECO:0000256" key="3">
    <source>
        <dbReference type="ARBA" id="ARBA00022475"/>
    </source>
</evidence>
<evidence type="ECO:0000256" key="1">
    <source>
        <dbReference type="ARBA" id="ARBA00004651"/>
    </source>
</evidence>
<evidence type="ECO:0000256" key="8">
    <source>
        <dbReference type="SAM" id="MobiDB-lite"/>
    </source>
</evidence>
<feature type="transmembrane region" description="Helical" evidence="9">
    <location>
        <begin position="474"/>
        <end position="497"/>
    </location>
</feature>
<evidence type="ECO:0000256" key="2">
    <source>
        <dbReference type="ARBA" id="ARBA00022448"/>
    </source>
</evidence>
<keyword evidence="6 9" id="KW-0472">Membrane</keyword>
<keyword evidence="4 9" id="KW-0812">Transmembrane</keyword>
<protein>
    <submittedName>
        <fullName evidence="11">MFS transporter</fullName>
    </submittedName>
</protein>
<comment type="subcellular location">
    <subcellularLocation>
        <location evidence="1">Cell membrane</location>
        <topology evidence="1">Multi-pass membrane protein</topology>
    </subcellularLocation>
</comment>
<dbReference type="PRINTS" id="PR01036">
    <property type="entry name" value="TCRTETB"/>
</dbReference>
<dbReference type="InterPro" id="IPR036259">
    <property type="entry name" value="MFS_trans_sf"/>
</dbReference>
<keyword evidence="5 9" id="KW-1133">Transmembrane helix</keyword>
<feature type="compositionally biased region" description="Low complexity" evidence="8">
    <location>
        <begin position="541"/>
        <end position="556"/>
    </location>
</feature>
<dbReference type="Gene3D" id="1.20.1720.10">
    <property type="entry name" value="Multidrug resistance protein D"/>
    <property type="match status" value="1"/>
</dbReference>
<reference evidence="11 12" key="1">
    <citation type="submission" date="2022-10" db="EMBL/GenBank/DDBJ databases">
        <title>The complete genomes of actinobacterial strains from the NBC collection.</title>
        <authorList>
            <person name="Joergensen T.S."/>
            <person name="Alvarez Arevalo M."/>
            <person name="Sterndorff E.B."/>
            <person name="Faurdal D."/>
            <person name="Vuksanovic O."/>
            <person name="Mourched A.-S."/>
            <person name="Charusanti P."/>
            <person name="Shaw S."/>
            <person name="Blin K."/>
            <person name="Weber T."/>
        </authorList>
    </citation>
    <scope>NUCLEOTIDE SEQUENCE [LARGE SCALE GENOMIC DNA]</scope>
    <source>
        <strain evidence="11 12">NBC 01752</strain>
    </source>
</reference>
<feature type="transmembrane region" description="Helical" evidence="9">
    <location>
        <begin position="335"/>
        <end position="353"/>
    </location>
</feature>
<keyword evidence="2" id="KW-0813">Transport</keyword>